<evidence type="ECO:0000313" key="2">
    <source>
        <dbReference type="Proteomes" id="UP001432180"/>
    </source>
</evidence>
<protein>
    <submittedName>
        <fullName evidence="1">Uncharacterized protein</fullName>
    </submittedName>
</protein>
<keyword evidence="2" id="KW-1185">Reference proteome</keyword>
<sequence length="74" mass="8199">MSRIEGKYFYGLSIRASTVSPWLSRGPIAVILEYCRMAAKVQPRMLCKKSLFCVGVVLASAAAWSRRTGFVLAK</sequence>
<accession>A0ABZ0SBS9</accession>
<proteinExistence type="predicted"/>
<dbReference type="EMBL" id="CP121472">
    <property type="protein sequence ID" value="WPL17551.1"/>
    <property type="molecule type" value="Genomic_DNA"/>
</dbReference>
<evidence type="ECO:0000313" key="1">
    <source>
        <dbReference type="EMBL" id="WPL17551.1"/>
    </source>
</evidence>
<dbReference type="Proteomes" id="UP001432180">
    <property type="component" value="Chromosome"/>
</dbReference>
<reference evidence="1 2" key="1">
    <citation type="journal article" date="2023" name="Microorganisms">
        <title>Thiorhodovibrio frisius and Trv. litoralis spp. nov., Two Novel Members from a Clade of Fastidious Purple Sulfur Bacteria That Exhibit Unique Red-Shifted Light-Harvesting Capabilities.</title>
        <authorList>
            <person name="Methner A."/>
            <person name="Kuzyk S.B."/>
            <person name="Petersen J."/>
            <person name="Bauer S."/>
            <person name="Brinkmann H."/>
            <person name="Sichau K."/>
            <person name="Wanner G."/>
            <person name="Wolf J."/>
            <person name="Neumann-Schaal M."/>
            <person name="Henke P."/>
            <person name="Tank M."/>
            <person name="Sproer C."/>
            <person name="Bunk B."/>
            <person name="Overmann J."/>
        </authorList>
    </citation>
    <scope>NUCLEOTIDE SEQUENCE [LARGE SCALE GENOMIC DNA]</scope>
    <source>
        <strain evidence="1 2">DSM 6702</strain>
    </source>
</reference>
<organism evidence="1 2">
    <name type="scientific">Thiorhodovibrio winogradskyi</name>
    <dbReference type="NCBI Taxonomy" id="77007"/>
    <lineage>
        <taxon>Bacteria</taxon>
        <taxon>Pseudomonadati</taxon>
        <taxon>Pseudomonadota</taxon>
        <taxon>Gammaproteobacteria</taxon>
        <taxon>Chromatiales</taxon>
        <taxon>Chromatiaceae</taxon>
        <taxon>Thiorhodovibrio</taxon>
    </lineage>
</organism>
<name>A0ABZ0SBS9_9GAMM</name>
<gene>
    <name evidence="1" type="ORF">Thiowin_02576</name>
</gene>